<evidence type="ECO:0000313" key="1">
    <source>
        <dbReference type="EMBL" id="MBB4702306.1"/>
    </source>
</evidence>
<dbReference type="AlphaFoldDB" id="A0A7W7DB27"/>
<comment type="caution">
    <text evidence="1">The sequence shown here is derived from an EMBL/GenBank/DDBJ whole genome shotgun (WGS) entry which is preliminary data.</text>
</comment>
<protein>
    <submittedName>
        <fullName evidence="1">Uncharacterized protein</fullName>
    </submittedName>
</protein>
<reference evidence="1 2" key="1">
    <citation type="submission" date="2020-08" db="EMBL/GenBank/DDBJ databases">
        <title>Sequencing the genomes of 1000 actinobacteria strains.</title>
        <authorList>
            <person name="Klenk H.-P."/>
        </authorList>
    </citation>
    <scope>NUCLEOTIDE SEQUENCE [LARGE SCALE GENOMIC DNA]</scope>
    <source>
        <strain evidence="1 2">DSM 45784</strain>
    </source>
</reference>
<sequence>MSKKTPHISIKTSPDLDAYAAGQIDASQVRCALCAHAPCDCPEFDTPEYFAMLDRRHGRGGA</sequence>
<accession>A0A7W7DB27</accession>
<evidence type="ECO:0000313" key="2">
    <source>
        <dbReference type="Proteomes" id="UP000542210"/>
    </source>
</evidence>
<keyword evidence="2" id="KW-1185">Reference proteome</keyword>
<dbReference type="Proteomes" id="UP000542210">
    <property type="component" value="Unassembled WGS sequence"/>
</dbReference>
<gene>
    <name evidence="1" type="ORF">BJ982_003850</name>
</gene>
<name>A0A7W7DB27_9ACTN</name>
<dbReference type="EMBL" id="JACHND010000001">
    <property type="protein sequence ID" value="MBB4702306.1"/>
    <property type="molecule type" value="Genomic_DNA"/>
</dbReference>
<organism evidence="1 2">
    <name type="scientific">Sphaerisporangium siamense</name>
    <dbReference type="NCBI Taxonomy" id="795645"/>
    <lineage>
        <taxon>Bacteria</taxon>
        <taxon>Bacillati</taxon>
        <taxon>Actinomycetota</taxon>
        <taxon>Actinomycetes</taxon>
        <taxon>Streptosporangiales</taxon>
        <taxon>Streptosporangiaceae</taxon>
        <taxon>Sphaerisporangium</taxon>
    </lineage>
</organism>
<proteinExistence type="predicted"/>
<dbReference type="RefSeq" id="WP_184881974.1">
    <property type="nucleotide sequence ID" value="NZ_BOOV01000048.1"/>
</dbReference>